<evidence type="ECO:0000256" key="13">
    <source>
        <dbReference type="ARBA" id="ARBA00024209"/>
    </source>
</evidence>
<gene>
    <name evidence="16" type="ORF">MKW94_025510</name>
</gene>
<dbReference type="SMART" id="SM00184">
    <property type="entry name" value="RING"/>
    <property type="match status" value="1"/>
</dbReference>
<keyword evidence="10" id="KW-0862">Zinc</keyword>
<protein>
    <recommendedName>
        <fullName evidence="4">RING-type E3 ubiquitin transferase</fullName>
        <ecNumber evidence="4">2.3.2.27</ecNumber>
    </recommendedName>
</protein>
<proteinExistence type="inferred from homology"/>
<keyword evidence="17" id="KW-1185">Reference proteome</keyword>
<comment type="catalytic activity">
    <reaction evidence="1">
        <text>S-ubiquitinyl-[E2 ubiquitin-conjugating enzyme]-L-cysteine + [acceptor protein]-L-lysine = [E2 ubiquitin-conjugating enzyme]-L-cysteine + N(6)-ubiquitinyl-[acceptor protein]-L-lysine.</text>
        <dbReference type="EC" id="2.3.2.27"/>
    </reaction>
</comment>
<name>A0AA41UZJ7_PAPNU</name>
<evidence type="ECO:0000256" key="1">
    <source>
        <dbReference type="ARBA" id="ARBA00000900"/>
    </source>
</evidence>
<evidence type="ECO:0000313" key="17">
    <source>
        <dbReference type="Proteomes" id="UP001177140"/>
    </source>
</evidence>
<dbReference type="GO" id="GO:0061630">
    <property type="term" value="F:ubiquitin protein ligase activity"/>
    <property type="evidence" value="ECO:0007669"/>
    <property type="project" value="UniProtKB-EC"/>
</dbReference>
<evidence type="ECO:0000256" key="4">
    <source>
        <dbReference type="ARBA" id="ARBA00012483"/>
    </source>
</evidence>
<evidence type="ECO:0000313" key="16">
    <source>
        <dbReference type="EMBL" id="MCL7028700.1"/>
    </source>
</evidence>
<evidence type="ECO:0000256" key="6">
    <source>
        <dbReference type="ARBA" id="ARBA00022692"/>
    </source>
</evidence>
<sequence length="278" mass="30843">MILFFVCFDERSCRNIPDDANDITTETSSVEGLDSVVIQTFPVFVYRDVKNLQKSYDIKGTVLKCVVCLSEFRDEDMLRLLPCHHAFHPHCIGTWFVSSSTCPVCRSDLKTLNKVTGTAPLNASDVVISLYEDDENHSEATSMVVSETEHEGISLVRNSEHVTDGINPDSEMNFVNASENRTRYISQPIGKLLRSYTTGHSLIQENGERYTLRLPDDARKDILSGKLNCRSASGGSSHCGCNGSCCEGSSNRGRNYMTFVSERWAMAPQSVARSSSTV</sequence>
<dbReference type="PANTHER" id="PTHR14155:SF627">
    <property type="entry name" value="OS06G0192800 PROTEIN"/>
    <property type="match status" value="1"/>
</dbReference>
<keyword evidence="9" id="KW-0833">Ubl conjugation pathway</keyword>
<evidence type="ECO:0000256" key="7">
    <source>
        <dbReference type="ARBA" id="ARBA00022723"/>
    </source>
</evidence>
<organism evidence="16 17">
    <name type="scientific">Papaver nudicaule</name>
    <name type="common">Iceland poppy</name>
    <dbReference type="NCBI Taxonomy" id="74823"/>
    <lineage>
        <taxon>Eukaryota</taxon>
        <taxon>Viridiplantae</taxon>
        <taxon>Streptophyta</taxon>
        <taxon>Embryophyta</taxon>
        <taxon>Tracheophyta</taxon>
        <taxon>Spermatophyta</taxon>
        <taxon>Magnoliopsida</taxon>
        <taxon>Ranunculales</taxon>
        <taxon>Papaveraceae</taxon>
        <taxon>Papaveroideae</taxon>
        <taxon>Papaver</taxon>
    </lineage>
</organism>
<keyword evidence="5" id="KW-0808">Transferase</keyword>
<keyword evidence="8 14" id="KW-0863">Zinc-finger</keyword>
<keyword evidence="12" id="KW-0472">Membrane</keyword>
<evidence type="ECO:0000256" key="11">
    <source>
        <dbReference type="ARBA" id="ARBA00022989"/>
    </source>
</evidence>
<dbReference type="Pfam" id="PF13639">
    <property type="entry name" value="zf-RING_2"/>
    <property type="match status" value="1"/>
</dbReference>
<comment type="pathway">
    <text evidence="3">Protein modification; protein ubiquitination.</text>
</comment>
<dbReference type="InterPro" id="IPR013083">
    <property type="entry name" value="Znf_RING/FYVE/PHD"/>
</dbReference>
<comment type="caution">
    <text evidence="16">The sequence shown here is derived from an EMBL/GenBank/DDBJ whole genome shotgun (WGS) entry which is preliminary data.</text>
</comment>
<dbReference type="EC" id="2.3.2.27" evidence="4"/>
<evidence type="ECO:0000256" key="12">
    <source>
        <dbReference type="ARBA" id="ARBA00023136"/>
    </source>
</evidence>
<dbReference type="SUPFAM" id="SSF57850">
    <property type="entry name" value="RING/U-box"/>
    <property type="match status" value="1"/>
</dbReference>
<dbReference type="CDD" id="cd16454">
    <property type="entry name" value="RING-H2_PA-TM-RING"/>
    <property type="match status" value="1"/>
</dbReference>
<dbReference type="GO" id="GO:0016020">
    <property type="term" value="C:membrane"/>
    <property type="evidence" value="ECO:0007669"/>
    <property type="project" value="UniProtKB-SubCell"/>
</dbReference>
<dbReference type="EMBL" id="JAJJMA010082419">
    <property type="protein sequence ID" value="MCL7028700.1"/>
    <property type="molecule type" value="Genomic_DNA"/>
</dbReference>
<dbReference type="Proteomes" id="UP001177140">
    <property type="component" value="Unassembled WGS sequence"/>
</dbReference>
<dbReference type="Gene3D" id="3.30.40.10">
    <property type="entry name" value="Zinc/RING finger domain, C3HC4 (zinc finger)"/>
    <property type="match status" value="1"/>
</dbReference>
<keyword evidence="11" id="KW-1133">Transmembrane helix</keyword>
<evidence type="ECO:0000256" key="9">
    <source>
        <dbReference type="ARBA" id="ARBA00022786"/>
    </source>
</evidence>
<dbReference type="FunFam" id="3.30.40.10:FF:000187">
    <property type="entry name" value="E3 ubiquitin-protein ligase ATL6"/>
    <property type="match status" value="1"/>
</dbReference>
<evidence type="ECO:0000256" key="8">
    <source>
        <dbReference type="ARBA" id="ARBA00022771"/>
    </source>
</evidence>
<comment type="subcellular location">
    <subcellularLocation>
        <location evidence="2">Membrane</location>
        <topology evidence="2">Single-pass membrane protein</topology>
    </subcellularLocation>
</comment>
<dbReference type="InterPro" id="IPR001841">
    <property type="entry name" value="Znf_RING"/>
</dbReference>
<keyword evidence="7" id="KW-0479">Metal-binding</keyword>
<evidence type="ECO:0000259" key="15">
    <source>
        <dbReference type="PROSITE" id="PS50089"/>
    </source>
</evidence>
<evidence type="ECO:0000256" key="2">
    <source>
        <dbReference type="ARBA" id="ARBA00004167"/>
    </source>
</evidence>
<dbReference type="AlphaFoldDB" id="A0AA41UZJ7"/>
<comment type="similarity">
    <text evidence="13">Belongs to the RING-type zinc finger family. ATL subfamily.</text>
</comment>
<evidence type="ECO:0000256" key="10">
    <source>
        <dbReference type="ARBA" id="ARBA00022833"/>
    </source>
</evidence>
<keyword evidence="6" id="KW-0812">Transmembrane</keyword>
<accession>A0AA41UZJ7</accession>
<evidence type="ECO:0000256" key="5">
    <source>
        <dbReference type="ARBA" id="ARBA00022679"/>
    </source>
</evidence>
<dbReference type="InterPro" id="IPR053238">
    <property type="entry name" value="RING-H2_zinc_finger"/>
</dbReference>
<dbReference type="PROSITE" id="PS50089">
    <property type="entry name" value="ZF_RING_2"/>
    <property type="match status" value="1"/>
</dbReference>
<evidence type="ECO:0000256" key="3">
    <source>
        <dbReference type="ARBA" id="ARBA00004906"/>
    </source>
</evidence>
<feature type="domain" description="RING-type" evidence="15">
    <location>
        <begin position="65"/>
        <end position="106"/>
    </location>
</feature>
<reference evidence="16" key="1">
    <citation type="submission" date="2022-03" db="EMBL/GenBank/DDBJ databases">
        <title>A functionally conserved STORR gene fusion in Papaver species that diverged 16.8 million years ago.</title>
        <authorList>
            <person name="Catania T."/>
        </authorList>
    </citation>
    <scope>NUCLEOTIDE SEQUENCE</scope>
    <source>
        <strain evidence="16">S-191538</strain>
    </source>
</reference>
<dbReference type="GO" id="GO:0008270">
    <property type="term" value="F:zinc ion binding"/>
    <property type="evidence" value="ECO:0007669"/>
    <property type="project" value="UniProtKB-KW"/>
</dbReference>
<dbReference type="PANTHER" id="PTHR14155">
    <property type="entry name" value="RING FINGER DOMAIN-CONTAINING"/>
    <property type="match status" value="1"/>
</dbReference>
<evidence type="ECO:0000256" key="14">
    <source>
        <dbReference type="PROSITE-ProRule" id="PRU00175"/>
    </source>
</evidence>